<dbReference type="InterPro" id="IPR029903">
    <property type="entry name" value="RmlD-like-bd"/>
</dbReference>
<evidence type="ECO:0000256" key="2">
    <source>
        <dbReference type="RuleBase" id="RU364082"/>
    </source>
</evidence>
<dbReference type="SUPFAM" id="SSF51735">
    <property type="entry name" value="NAD(P)-binding Rossmann-fold domains"/>
    <property type="match status" value="1"/>
</dbReference>
<dbReference type="RefSeq" id="WP_100388439.1">
    <property type="nucleotide sequence ID" value="NZ_BMZU01000001.1"/>
</dbReference>
<dbReference type="InterPro" id="IPR036291">
    <property type="entry name" value="NAD(P)-bd_dom_sf"/>
</dbReference>
<keyword evidence="2" id="KW-0521">NADP</keyword>
<keyword evidence="2" id="KW-0560">Oxidoreductase</keyword>
<protein>
    <recommendedName>
        <fullName evidence="2">dTDP-4-dehydrorhamnose reductase</fullName>
        <ecNumber evidence="2">1.1.1.133</ecNumber>
    </recommendedName>
</protein>
<evidence type="ECO:0000256" key="1">
    <source>
        <dbReference type="ARBA" id="ARBA00010944"/>
    </source>
</evidence>
<sequence>MTRIAVVGAGGMLGTDLMHALSSHDATGFTRAELDITDGAAAVDVLTGFDVIINASAYTRVDDAETDEENAHLVNAVGPHNLALAAARHESRLVQLSTDYVFDGTATAPYAEDAPRHPVSAYGRTKAAGEVLALEHNPGRTAIVRTAWLYGKNGGNFPRTMLTLAANRDTLDVVNDQRGQPTWTGDLAAQLVALVDAGTPAGIFHGTNSGEATWFDLAQAVFVVAGLDPDRVKPTDSTAFQRPAPRPSYSVLGHHAWSDAGIEPMREWKQALQAAFESGALTAE</sequence>
<dbReference type="PANTHER" id="PTHR10491">
    <property type="entry name" value="DTDP-4-DEHYDRORHAMNOSE REDUCTASE"/>
    <property type="match status" value="1"/>
</dbReference>
<feature type="domain" description="RmlD-like substrate binding" evidence="3">
    <location>
        <begin position="3"/>
        <end position="277"/>
    </location>
</feature>
<dbReference type="Proteomes" id="UP000231742">
    <property type="component" value="Unassembled WGS sequence"/>
</dbReference>
<dbReference type="PANTHER" id="PTHR10491:SF4">
    <property type="entry name" value="METHIONINE ADENOSYLTRANSFERASE 2 SUBUNIT BETA"/>
    <property type="match status" value="1"/>
</dbReference>
<comment type="function">
    <text evidence="2">Catalyzes the reduction of dTDP-6-deoxy-L-lyxo-4-hexulose to yield dTDP-L-rhamnose.</text>
</comment>
<evidence type="ECO:0000313" key="5">
    <source>
        <dbReference type="Proteomes" id="UP000231742"/>
    </source>
</evidence>
<dbReference type="EC" id="1.1.1.133" evidence="2"/>
<evidence type="ECO:0000259" key="3">
    <source>
        <dbReference type="Pfam" id="PF04321"/>
    </source>
</evidence>
<dbReference type="Gene3D" id="3.90.25.10">
    <property type="entry name" value="UDP-galactose 4-epimerase, domain 1"/>
    <property type="match status" value="1"/>
</dbReference>
<accession>A0A2M9D7T0</accession>
<dbReference type="GO" id="GO:0008831">
    <property type="term" value="F:dTDP-4-dehydrorhamnose reductase activity"/>
    <property type="evidence" value="ECO:0007669"/>
    <property type="project" value="UniProtKB-EC"/>
</dbReference>
<dbReference type="EMBL" id="PGFH01000001">
    <property type="protein sequence ID" value="PJJ81786.1"/>
    <property type="molecule type" value="Genomic_DNA"/>
</dbReference>
<gene>
    <name evidence="4" type="ORF">CLV85_0968</name>
</gene>
<dbReference type="CDD" id="cd05254">
    <property type="entry name" value="dTDP_HR_like_SDR_e"/>
    <property type="match status" value="1"/>
</dbReference>
<name>A0A2M9D7T0_9MICO</name>
<dbReference type="NCBIfam" id="TIGR01214">
    <property type="entry name" value="rmlD"/>
    <property type="match status" value="1"/>
</dbReference>
<reference evidence="4 5" key="1">
    <citation type="submission" date="2017-11" db="EMBL/GenBank/DDBJ databases">
        <title>Genomic Encyclopedia of Archaeal and Bacterial Type Strains, Phase II (KMG-II): From Individual Species to Whole Genera.</title>
        <authorList>
            <person name="Goeker M."/>
        </authorList>
    </citation>
    <scope>NUCLEOTIDE SEQUENCE [LARGE SCALE GENOMIC DNA]</scope>
    <source>
        <strain evidence="4 5">DSM 16400</strain>
    </source>
</reference>
<dbReference type="OrthoDB" id="9803892at2"/>
<dbReference type="Pfam" id="PF04321">
    <property type="entry name" value="RmlD_sub_bind"/>
    <property type="match status" value="1"/>
</dbReference>
<dbReference type="AlphaFoldDB" id="A0A2M9D7T0"/>
<comment type="pathway">
    <text evidence="2">Carbohydrate biosynthesis; dTDP-L-rhamnose biosynthesis.</text>
</comment>
<comment type="caution">
    <text evidence="4">The sequence shown here is derived from an EMBL/GenBank/DDBJ whole genome shotgun (WGS) entry which is preliminary data.</text>
</comment>
<comment type="similarity">
    <text evidence="1 2">Belongs to the dTDP-4-dehydrorhamnose reductase family.</text>
</comment>
<organism evidence="4 5">
    <name type="scientific">Salinibacterium amurskyense</name>
    <dbReference type="NCBI Taxonomy" id="205941"/>
    <lineage>
        <taxon>Bacteria</taxon>
        <taxon>Bacillati</taxon>
        <taxon>Actinomycetota</taxon>
        <taxon>Actinomycetes</taxon>
        <taxon>Micrococcales</taxon>
        <taxon>Microbacteriaceae</taxon>
        <taxon>Salinibacterium</taxon>
    </lineage>
</organism>
<dbReference type="InterPro" id="IPR005913">
    <property type="entry name" value="dTDP_dehydrorham_reduct"/>
</dbReference>
<dbReference type="Gene3D" id="3.40.50.720">
    <property type="entry name" value="NAD(P)-binding Rossmann-like Domain"/>
    <property type="match status" value="1"/>
</dbReference>
<dbReference type="GO" id="GO:0019305">
    <property type="term" value="P:dTDP-rhamnose biosynthetic process"/>
    <property type="evidence" value="ECO:0007669"/>
    <property type="project" value="UniProtKB-UniPathway"/>
</dbReference>
<dbReference type="GO" id="GO:0005829">
    <property type="term" value="C:cytosol"/>
    <property type="evidence" value="ECO:0007669"/>
    <property type="project" value="TreeGrafter"/>
</dbReference>
<evidence type="ECO:0000313" key="4">
    <source>
        <dbReference type="EMBL" id="PJJ81786.1"/>
    </source>
</evidence>
<keyword evidence="5" id="KW-1185">Reference proteome</keyword>
<proteinExistence type="inferred from homology"/>
<dbReference type="UniPathway" id="UPA00124"/>